<proteinExistence type="predicted"/>
<dbReference type="OrthoDB" id="3913595at2759"/>
<dbReference type="RefSeq" id="XP_033442783.1">
    <property type="nucleotide sequence ID" value="XM_033594508.1"/>
</dbReference>
<dbReference type="Pfam" id="PF11709">
    <property type="entry name" value="Mit_ribos_Mrp51"/>
    <property type="match status" value="1"/>
</dbReference>
<feature type="region of interest" description="Disordered" evidence="1">
    <location>
        <begin position="133"/>
        <end position="152"/>
    </location>
</feature>
<name>A0A6A5R5Q6_9PLEO</name>
<organism evidence="2 3">
    <name type="scientific">Didymella exigua CBS 183.55</name>
    <dbReference type="NCBI Taxonomy" id="1150837"/>
    <lineage>
        <taxon>Eukaryota</taxon>
        <taxon>Fungi</taxon>
        <taxon>Dikarya</taxon>
        <taxon>Ascomycota</taxon>
        <taxon>Pezizomycotina</taxon>
        <taxon>Dothideomycetes</taxon>
        <taxon>Pleosporomycetidae</taxon>
        <taxon>Pleosporales</taxon>
        <taxon>Pleosporineae</taxon>
        <taxon>Didymellaceae</taxon>
        <taxon>Didymella</taxon>
    </lineage>
</organism>
<dbReference type="GO" id="GO:0005763">
    <property type="term" value="C:mitochondrial small ribosomal subunit"/>
    <property type="evidence" value="ECO:0007669"/>
    <property type="project" value="TreeGrafter"/>
</dbReference>
<dbReference type="GO" id="GO:0003735">
    <property type="term" value="F:structural constituent of ribosome"/>
    <property type="evidence" value="ECO:0007669"/>
    <property type="project" value="TreeGrafter"/>
</dbReference>
<dbReference type="GO" id="GO:0070124">
    <property type="term" value="P:mitochondrial translational initiation"/>
    <property type="evidence" value="ECO:0007669"/>
    <property type="project" value="TreeGrafter"/>
</dbReference>
<evidence type="ECO:0000313" key="3">
    <source>
        <dbReference type="Proteomes" id="UP000800082"/>
    </source>
</evidence>
<evidence type="ECO:0000313" key="2">
    <source>
        <dbReference type="EMBL" id="KAF1922530.1"/>
    </source>
</evidence>
<gene>
    <name evidence="2" type="ORF">M421DRAFT_426824</name>
</gene>
<sequence length="558" mass="61612">MAVPRVTRNRLSPTAHLLRNSRLFALPNPLPRPVVGETTGAGVTKASDSATLPYPTHQAITTTKSSRARGDWGLKRNLPARSHLLQTSDPVLRIAQLDTIEDVTDFDSAADHVRTRQKWEQMAVPMMRHVAGPDVTGPAPPSAFEPRDDTTSYRRAGLDESGLFLRALRENKRAREYRQWRAEGREQQFTPFQPPPVSGDVHNTRRWKHDGPWLPGQSADDFSAYLAKEIAKRRREFNEHLVEFVKNEIYTTRQLAAARAGDLAPMDEAEAQAWQAAREKEWAAMTPDDVAAGIKALRKETALDPLRSKLVTKLITPFLRLPPVRDKNSRYQQHDSRRDYDNYIIDPERAPTSTHPSAGLGYLRTRAYLASHPILGPQASPAPVTSRVLQPRLTAFSRDNYARLGVGGFVTLDQHLGQTGSRADHHAVVRDVETIDITTPGGKKMPVNPLFAAVSNDGRVHLKVRRASGAEAAVARGALNDVTPPLEQAGQGIEFGSRRRGFKGFARPGEKSGVRALDELGAAGRADGASELLETSAQARLFQDFVRAPRADTATEPL</sequence>
<dbReference type="PANTHER" id="PTHR28058">
    <property type="entry name" value="37S RIBOSOMAL PROTEIN MRP51, MITOCHONDRIAL"/>
    <property type="match status" value="1"/>
</dbReference>
<keyword evidence="3" id="KW-1185">Reference proteome</keyword>
<dbReference type="PANTHER" id="PTHR28058:SF1">
    <property type="entry name" value="SMALL RIBOSOMAL SUBUNIT PROTEIN BS1M"/>
    <property type="match status" value="1"/>
</dbReference>
<reference evidence="2" key="1">
    <citation type="journal article" date="2020" name="Stud. Mycol.">
        <title>101 Dothideomycetes genomes: a test case for predicting lifestyles and emergence of pathogens.</title>
        <authorList>
            <person name="Haridas S."/>
            <person name="Albert R."/>
            <person name="Binder M."/>
            <person name="Bloem J."/>
            <person name="Labutti K."/>
            <person name="Salamov A."/>
            <person name="Andreopoulos B."/>
            <person name="Baker S."/>
            <person name="Barry K."/>
            <person name="Bills G."/>
            <person name="Bluhm B."/>
            <person name="Cannon C."/>
            <person name="Castanera R."/>
            <person name="Culley D."/>
            <person name="Daum C."/>
            <person name="Ezra D."/>
            <person name="Gonzalez J."/>
            <person name="Henrissat B."/>
            <person name="Kuo A."/>
            <person name="Liang C."/>
            <person name="Lipzen A."/>
            <person name="Lutzoni F."/>
            <person name="Magnuson J."/>
            <person name="Mondo S."/>
            <person name="Nolan M."/>
            <person name="Ohm R."/>
            <person name="Pangilinan J."/>
            <person name="Park H.-J."/>
            <person name="Ramirez L."/>
            <person name="Alfaro M."/>
            <person name="Sun H."/>
            <person name="Tritt A."/>
            <person name="Yoshinaga Y."/>
            <person name="Zwiers L.-H."/>
            <person name="Turgeon B."/>
            <person name="Goodwin S."/>
            <person name="Spatafora J."/>
            <person name="Crous P."/>
            <person name="Grigoriev I."/>
        </authorList>
    </citation>
    <scope>NUCLEOTIDE SEQUENCE</scope>
    <source>
        <strain evidence="2">CBS 183.55</strain>
    </source>
</reference>
<protein>
    <submittedName>
        <fullName evidence="2">Uncharacterized protein</fullName>
    </submittedName>
</protein>
<dbReference type="InterPro" id="IPR016712">
    <property type="entry name" value="Rbsml_bS1m-like"/>
</dbReference>
<dbReference type="GeneID" id="54352176"/>
<evidence type="ECO:0000256" key="1">
    <source>
        <dbReference type="SAM" id="MobiDB-lite"/>
    </source>
</evidence>
<dbReference type="EMBL" id="ML979023">
    <property type="protein sequence ID" value="KAF1922530.1"/>
    <property type="molecule type" value="Genomic_DNA"/>
</dbReference>
<dbReference type="Proteomes" id="UP000800082">
    <property type="component" value="Unassembled WGS sequence"/>
</dbReference>
<accession>A0A6A5R5Q6</accession>
<dbReference type="AlphaFoldDB" id="A0A6A5R5Q6"/>